<name>A0ABQ9E5H6_TEGGR</name>
<keyword evidence="3" id="KW-1185">Reference proteome</keyword>
<feature type="transmembrane region" description="Helical" evidence="1">
    <location>
        <begin position="12"/>
        <end position="32"/>
    </location>
</feature>
<keyword evidence="1" id="KW-0472">Membrane</keyword>
<gene>
    <name evidence="2" type="ORF">KUTeg_023746</name>
</gene>
<evidence type="ECO:0000256" key="1">
    <source>
        <dbReference type="SAM" id="Phobius"/>
    </source>
</evidence>
<comment type="caution">
    <text evidence="2">The sequence shown here is derived from an EMBL/GenBank/DDBJ whole genome shotgun (WGS) entry which is preliminary data.</text>
</comment>
<evidence type="ECO:0000313" key="3">
    <source>
        <dbReference type="Proteomes" id="UP001217089"/>
    </source>
</evidence>
<sequence length="62" mass="7241">MCIFYIMRENPVVYHVDVSFVIVTVYSIVLFFSHNCNPIRTFSGATTDLKYPYFNSVIKIII</sequence>
<protein>
    <submittedName>
        <fullName evidence="2">Uncharacterized protein</fullName>
    </submittedName>
</protein>
<dbReference type="Proteomes" id="UP001217089">
    <property type="component" value="Unassembled WGS sequence"/>
</dbReference>
<keyword evidence="1" id="KW-0812">Transmembrane</keyword>
<dbReference type="EMBL" id="JARBDR010000921">
    <property type="protein sequence ID" value="KAJ8299686.1"/>
    <property type="molecule type" value="Genomic_DNA"/>
</dbReference>
<accession>A0ABQ9E5H6</accession>
<organism evidence="2 3">
    <name type="scientific">Tegillarca granosa</name>
    <name type="common">Malaysian cockle</name>
    <name type="synonym">Anadara granosa</name>
    <dbReference type="NCBI Taxonomy" id="220873"/>
    <lineage>
        <taxon>Eukaryota</taxon>
        <taxon>Metazoa</taxon>
        <taxon>Spiralia</taxon>
        <taxon>Lophotrochozoa</taxon>
        <taxon>Mollusca</taxon>
        <taxon>Bivalvia</taxon>
        <taxon>Autobranchia</taxon>
        <taxon>Pteriomorphia</taxon>
        <taxon>Arcoida</taxon>
        <taxon>Arcoidea</taxon>
        <taxon>Arcidae</taxon>
        <taxon>Tegillarca</taxon>
    </lineage>
</organism>
<keyword evidence="1" id="KW-1133">Transmembrane helix</keyword>
<reference evidence="2 3" key="1">
    <citation type="submission" date="2022-12" db="EMBL/GenBank/DDBJ databases">
        <title>Chromosome-level genome of Tegillarca granosa.</title>
        <authorList>
            <person name="Kim J."/>
        </authorList>
    </citation>
    <scope>NUCLEOTIDE SEQUENCE [LARGE SCALE GENOMIC DNA]</scope>
    <source>
        <strain evidence="2">Teg-2019</strain>
        <tissue evidence="2">Adductor muscle</tissue>
    </source>
</reference>
<proteinExistence type="predicted"/>
<evidence type="ECO:0000313" key="2">
    <source>
        <dbReference type="EMBL" id="KAJ8299686.1"/>
    </source>
</evidence>